<organism evidence="3 4">
    <name type="scientific">Vigna unguiculata</name>
    <name type="common">Cowpea</name>
    <dbReference type="NCBI Taxonomy" id="3917"/>
    <lineage>
        <taxon>Eukaryota</taxon>
        <taxon>Viridiplantae</taxon>
        <taxon>Streptophyta</taxon>
        <taxon>Embryophyta</taxon>
        <taxon>Tracheophyta</taxon>
        <taxon>Spermatophyta</taxon>
        <taxon>Magnoliopsida</taxon>
        <taxon>eudicotyledons</taxon>
        <taxon>Gunneridae</taxon>
        <taxon>Pentapetalae</taxon>
        <taxon>rosids</taxon>
        <taxon>fabids</taxon>
        <taxon>Fabales</taxon>
        <taxon>Fabaceae</taxon>
        <taxon>Papilionoideae</taxon>
        <taxon>50 kb inversion clade</taxon>
        <taxon>NPAAA clade</taxon>
        <taxon>indigoferoid/millettioid clade</taxon>
        <taxon>Phaseoleae</taxon>
        <taxon>Vigna</taxon>
    </lineage>
</organism>
<name>A0A4D6LUX4_VIGUN</name>
<sequence length="231" mass="26125">MESRVGNEVRCSFHHMGRFERNRGLKYVGGEIHVVKGIDPDFWLFFEALGIVKEFKYGGDVKLWWKGSKQSLLNNLRLLSDDKEAIALANFTEESKEEVDIYVQHVPSQPEIVHFIGGVDEVVCEDEGLGEKEVIAEEEVVVKEVVIGEQDVVREAEVNGEEAVIGEEDVVREAEVNGEEDVVDEQVQAEEEEDLPKDRLDDNEEERMTDDDDGFGMDNNSSRRKIGRIGG</sequence>
<accession>A0A4D6LUX4</accession>
<feature type="region of interest" description="Disordered" evidence="1">
    <location>
        <begin position="172"/>
        <end position="231"/>
    </location>
</feature>
<evidence type="ECO:0000259" key="2">
    <source>
        <dbReference type="Pfam" id="PF26130"/>
    </source>
</evidence>
<evidence type="ECO:0000313" key="3">
    <source>
        <dbReference type="EMBL" id="QCD92742.1"/>
    </source>
</evidence>
<proteinExistence type="predicted"/>
<dbReference type="InterPro" id="IPR058594">
    <property type="entry name" value="PB1-like_dom_pln"/>
</dbReference>
<evidence type="ECO:0000313" key="4">
    <source>
        <dbReference type="Proteomes" id="UP000501690"/>
    </source>
</evidence>
<protein>
    <recommendedName>
        <fullName evidence="2">PB1-like domain-containing protein</fullName>
    </recommendedName>
</protein>
<dbReference type="Proteomes" id="UP000501690">
    <property type="component" value="Linkage Group LG5"/>
</dbReference>
<feature type="compositionally biased region" description="Acidic residues" evidence="1">
    <location>
        <begin position="176"/>
        <end position="215"/>
    </location>
</feature>
<feature type="domain" description="PB1-like" evidence="2">
    <location>
        <begin position="7"/>
        <end position="105"/>
    </location>
</feature>
<dbReference type="Pfam" id="PF26130">
    <property type="entry name" value="PB1-like"/>
    <property type="match status" value="1"/>
</dbReference>
<feature type="compositionally biased region" description="Basic residues" evidence="1">
    <location>
        <begin position="222"/>
        <end position="231"/>
    </location>
</feature>
<dbReference type="AlphaFoldDB" id="A0A4D6LUX4"/>
<evidence type="ECO:0000256" key="1">
    <source>
        <dbReference type="SAM" id="MobiDB-lite"/>
    </source>
</evidence>
<gene>
    <name evidence="3" type="ORF">DEO72_LG5g811</name>
</gene>
<reference evidence="3 4" key="1">
    <citation type="submission" date="2019-04" db="EMBL/GenBank/DDBJ databases">
        <title>An improved genome assembly and genetic linkage map for asparagus bean, Vigna unguiculata ssp. sesquipedialis.</title>
        <authorList>
            <person name="Xia Q."/>
            <person name="Zhang R."/>
            <person name="Dong Y."/>
        </authorList>
    </citation>
    <scope>NUCLEOTIDE SEQUENCE [LARGE SCALE GENOMIC DNA]</scope>
    <source>
        <tissue evidence="3">Leaf</tissue>
    </source>
</reference>
<keyword evidence="4" id="KW-1185">Reference proteome</keyword>
<dbReference type="EMBL" id="CP039349">
    <property type="protein sequence ID" value="QCD92742.1"/>
    <property type="molecule type" value="Genomic_DNA"/>
</dbReference>